<evidence type="ECO:0000313" key="3">
    <source>
        <dbReference type="Proteomes" id="UP000013167"/>
    </source>
</evidence>
<dbReference type="EMBL" id="CAIZ01000155">
    <property type="protein sequence ID" value="CCH71205.1"/>
    <property type="molecule type" value="Genomic_DNA"/>
</dbReference>
<keyword evidence="3" id="KW-1185">Reference proteome</keyword>
<dbReference type="OrthoDB" id="677174at2"/>
<evidence type="ECO:0008006" key="4">
    <source>
        <dbReference type="Google" id="ProtNLM"/>
    </source>
</evidence>
<sequence>MSLLDAVGWFGSALLVFSLMQARVLRFRIINTVACVILTIFNGVLGIWPMVAMNLVLTAINLWFIAKLWRDRRSDTAYAVLQVAGDDTYLQHFLKVEGAEIARTAPKFDGLTDSGERTAYLVLKGHETVGAVVVRDVGDGVARIELDYVTPRFRDFTPGEFVYRQSGLFRGHGFRTIATPPGMVDAYYDRLGFTRSGDHWELVVPSS</sequence>
<reference evidence="2 3" key="1">
    <citation type="journal article" date="2013" name="ISME J.">
        <title>A metabolic model for members of the genus Tetrasphaera involved in enhanced biological phosphorus removal.</title>
        <authorList>
            <person name="Kristiansen R."/>
            <person name="Nguyen H.T.T."/>
            <person name="Saunders A.M."/>
            <person name="Nielsen J.L."/>
            <person name="Wimmer R."/>
            <person name="Le V.Q."/>
            <person name="McIlroy S.J."/>
            <person name="Petrovski S."/>
            <person name="Seviour R.J."/>
            <person name="Calteau A."/>
            <person name="Nielsen K.L."/>
            <person name="Nielsen P.H."/>
        </authorList>
    </citation>
    <scope>NUCLEOTIDE SEQUENCE [LARGE SCALE GENOMIC DNA]</scope>
    <source>
        <strain evidence="2 3">Lp2</strain>
    </source>
</reference>
<keyword evidence="1" id="KW-1133">Transmembrane helix</keyword>
<evidence type="ECO:0000313" key="2">
    <source>
        <dbReference type="EMBL" id="CCH71205.1"/>
    </source>
</evidence>
<comment type="caution">
    <text evidence="2">The sequence shown here is derived from an EMBL/GenBank/DDBJ whole genome shotgun (WGS) entry which is preliminary data.</text>
</comment>
<dbReference type="HOGENOM" id="CLU_111897_0_0_11"/>
<accession>N0E5B3</accession>
<evidence type="ECO:0000256" key="1">
    <source>
        <dbReference type="SAM" id="Phobius"/>
    </source>
</evidence>
<dbReference type="eggNOG" id="COG1246">
    <property type="taxonomic scope" value="Bacteria"/>
</dbReference>
<feature type="transmembrane region" description="Helical" evidence="1">
    <location>
        <begin position="51"/>
        <end position="69"/>
    </location>
</feature>
<keyword evidence="1" id="KW-0472">Membrane</keyword>
<dbReference type="STRING" id="1193181.BN10_820041"/>
<dbReference type="AlphaFoldDB" id="N0E5B3"/>
<organism evidence="2 3">
    <name type="scientific">Phycicoccus elongatus Lp2</name>
    <dbReference type="NCBI Taxonomy" id="1193181"/>
    <lineage>
        <taxon>Bacteria</taxon>
        <taxon>Bacillati</taxon>
        <taxon>Actinomycetota</taxon>
        <taxon>Actinomycetes</taxon>
        <taxon>Micrococcales</taxon>
        <taxon>Intrasporangiaceae</taxon>
        <taxon>Phycicoccus</taxon>
    </lineage>
</organism>
<name>N0E5B3_9MICO</name>
<feature type="transmembrane region" description="Helical" evidence="1">
    <location>
        <begin position="6"/>
        <end position="22"/>
    </location>
</feature>
<keyword evidence="1" id="KW-0812">Transmembrane</keyword>
<proteinExistence type="predicted"/>
<gene>
    <name evidence="2" type="ORF">BN10_820041</name>
</gene>
<protein>
    <recommendedName>
        <fullName evidence="4">N-acetyltransferase domain-containing protein</fullName>
    </recommendedName>
</protein>
<dbReference type="RefSeq" id="WP_010851036.1">
    <property type="nucleotide sequence ID" value="NZ_HF570956.1"/>
</dbReference>
<dbReference type="Proteomes" id="UP000013167">
    <property type="component" value="Unassembled WGS sequence"/>
</dbReference>